<protein>
    <recommendedName>
        <fullName evidence="3">Peptidase C58 YopT-type domain-containing protein</fullName>
    </recommendedName>
</protein>
<proteinExistence type="predicted"/>
<accession>A0ABT8XN95</accession>
<sequence length="233" mass="25698">MEVRRRSSNPIMAFEAIVICRGASMQDKLIAAFSQVGVMQPLGEHSKASSMGACHNFTIEWVSFMLEDKGLVSDAAAAKRMNKLSARRGAGNPVLQKVFSQRWAEGGQSYTMADGMMISLRGMKEVDLTIPYEPFDQKKLLTQIKTPKAAGFVYSFWFKGSVVGASGGAHTIGFFRPVAGSGGSLKPSGDYVSAFDPNFGEYYVPALEFNYWLNKFKDSYGKFTNQMLKFVTK</sequence>
<dbReference type="SUPFAM" id="SSF54001">
    <property type="entry name" value="Cysteine proteinases"/>
    <property type="match status" value="1"/>
</dbReference>
<reference evidence="1" key="1">
    <citation type="submission" date="2022-04" db="EMBL/GenBank/DDBJ databases">
        <title>Shinella lacus sp. nov., a novel member of the genus Shinella from water.</title>
        <authorList>
            <person name="Deng Y."/>
        </authorList>
    </citation>
    <scope>NUCLEOTIDE SEQUENCE</scope>
    <source>
        <strain evidence="1">JCM 31239</strain>
    </source>
</reference>
<dbReference type="EMBL" id="WHSC02000015">
    <property type="protein sequence ID" value="MDO6124671.1"/>
    <property type="molecule type" value="Genomic_DNA"/>
</dbReference>
<evidence type="ECO:0000313" key="1">
    <source>
        <dbReference type="EMBL" id="MDO6124671.1"/>
    </source>
</evidence>
<dbReference type="RefSeq" id="WP_244764074.1">
    <property type="nucleotide sequence ID" value="NZ_JALJCJ010000011.1"/>
</dbReference>
<evidence type="ECO:0008006" key="3">
    <source>
        <dbReference type="Google" id="ProtNLM"/>
    </source>
</evidence>
<dbReference type="InterPro" id="IPR038765">
    <property type="entry name" value="Papain-like_cys_pep_sf"/>
</dbReference>
<keyword evidence="2" id="KW-1185">Reference proteome</keyword>
<name>A0ABT8XN95_9HYPH</name>
<evidence type="ECO:0000313" key="2">
    <source>
        <dbReference type="Proteomes" id="UP001177080"/>
    </source>
</evidence>
<comment type="caution">
    <text evidence="1">The sequence shown here is derived from an EMBL/GenBank/DDBJ whole genome shotgun (WGS) entry which is preliminary data.</text>
</comment>
<dbReference type="Proteomes" id="UP001177080">
    <property type="component" value="Unassembled WGS sequence"/>
</dbReference>
<gene>
    <name evidence="1" type="ORF">GB928_026160</name>
</gene>
<dbReference type="Gene3D" id="3.90.70.20">
    <property type="match status" value="1"/>
</dbReference>
<organism evidence="1 2">
    <name type="scientific">Shinella curvata</name>
    <dbReference type="NCBI Taxonomy" id="1817964"/>
    <lineage>
        <taxon>Bacteria</taxon>
        <taxon>Pseudomonadati</taxon>
        <taxon>Pseudomonadota</taxon>
        <taxon>Alphaproteobacteria</taxon>
        <taxon>Hyphomicrobiales</taxon>
        <taxon>Rhizobiaceae</taxon>
        <taxon>Shinella</taxon>
    </lineage>
</organism>